<feature type="compositionally biased region" description="Pro residues" evidence="1">
    <location>
        <begin position="314"/>
        <end position="357"/>
    </location>
</feature>
<keyword evidence="3" id="KW-0732">Signal</keyword>
<organism evidence="4 5">
    <name type="scientific">Cryobacterium tepidiphilum</name>
    <dbReference type="NCBI Taxonomy" id="2486026"/>
    <lineage>
        <taxon>Bacteria</taxon>
        <taxon>Bacillati</taxon>
        <taxon>Actinomycetota</taxon>
        <taxon>Actinomycetes</taxon>
        <taxon>Micrococcales</taxon>
        <taxon>Microbacteriaceae</taxon>
        <taxon>Cryobacterium</taxon>
    </lineage>
</organism>
<proteinExistence type="predicted"/>
<sequence length="551" mass="56012">MTRIQSLQKLLAVPVAVLLALAGALAAAGPANAATPLVVNAPPDGASVDSRTVQFEGTGTPAGVVKIVSDDTDDLAARTTVQPDGRWATPVTFAWDAPEVQHLVIMEGAPGEEIVQATRTITLPAVDPADAPLVVQSPAEGDVVPSRTVTFSGTGLAGAIINLLGSDDTPLTEQTLVGEDGRWSATVSFARDADVQQAVRVVQELGAGDVTSVTRTITLPPPSLIKLESPTDGQTLTSRSFDVTGEAPAGAHVTVADLGGAPLGQADLAEGETRFVIPVRFADTADRGQGIVVSGQHDGQDLNEVTVHIALPPVEEPTPTETPTPAPQPTPKPTPKPTEPPMPTEPPAPPVQHPEPGIPQLIAAPVITSPVAGARITDGSTVTFAGFGVPGTNIAVAVVPTSVLDLSSAPAGVQQSTGGQRMTRNTQANAAQPIVVDSDGFWSVRLSLPDGEYTVTAVHVRLDAAGMATAALSEPSAPVTFRVAATPAPGSGIIPPTQTPAATPTATSRPATDTEALAATGIDGHGALTVGMIFALAGGGILLLRRRHAPR</sequence>
<evidence type="ECO:0008006" key="6">
    <source>
        <dbReference type="Google" id="ProtNLM"/>
    </source>
</evidence>
<dbReference type="Gene3D" id="2.60.40.10">
    <property type="entry name" value="Immunoglobulins"/>
    <property type="match status" value="2"/>
</dbReference>
<feature type="region of interest" description="Disordered" evidence="1">
    <location>
        <begin position="489"/>
        <end position="511"/>
    </location>
</feature>
<keyword evidence="2" id="KW-1133">Transmembrane helix</keyword>
<dbReference type="Proteomes" id="UP000279859">
    <property type="component" value="Unassembled WGS sequence"/>
</dbReference>
<feature type="signal peptide" evidence="3">
    <location>
        <begin position="1"/>
        <end position="33"/>
    </location>
</feature>
<keyword evidence="5" id="KW-1185">Reference proteome</keyword>
<gene>
    <name evidence="4" type="ORF">EEJ31_10545</name>
</gene>
<dbReference type="OrthoDB" id="5117029at2"/>
<comment type="caution">
    <text evidence="4">The sequence shown here is derived from an EMBL/GenBank/DDBJ whole genome shotgun (WGS) entry which is preliminary data.</text>
</comment>
<protein>
    <recommendedName>
        <fullName evidence="6">LPXTG cell wall anchor domain-containing protein</fullName>
    </recommendedName>
</protein>
<accession>A0A3M8L0Y1</accession>
<feature type="region of interest" description="Disordered" evidence="1">
    <location>
        <begin position="314"/>
        <end position="358"/>
    </location>
</feature>
<dbReference type="InterPro" id="IPR013783">
    <property type="entry name" value="Ig-like_fold"/>
</dbReference>
<dbReference type="EMBL" id="RDSR01000018">
    <property type="protein sequence ID" value="RNE59200.1"/>
    <property type="molecule type" value="Genomic_DNA"/>
</dbReference>
<reference evidence="4 5" key="1">
    <citation type="submission" date="2018-11" db="EMBL/GenBank/DDBJ databases">
        <title>Cryobacterium sp. nov., isolated from rhizosphere soil of lettuce.</title>
        <authorList>
            <person name="Wang Y."/>
        </authorList>
    </citation>
    <scope>NUCLEOTIDE SEQUENCE [LARGE SCALE GENOMIC DNA]</scope>
    <source>
        <strain evidence="4 5">NEAU-85</strain>
    </source>
</reference>
<feature type="chain" id="PRO_5018031548" description="LPXTG cell wall anchor domain-containing protein" evidence="3">
    <location>
        <begin position="34"/>
        <end position="551"/>
    </location>
</feature>
<dbReference type="GO" id="GO:0005975">
    <property type="term" value="P:carbohydrate metabolic process"/>
    <property type="evidence" value="ECO:0007669"/>
    <property type="project" value="UniProtKB-ARBA"/>
</dbReference>
<dbReference type="AlphaFoldDB" id="A0A3M8L0Y1"/>
<feature type="transmembrane region" description="Helical" evidence="2">
    <location>
        <begin position="526"/>
        <end position="544"/>
    </location>
</feature>
<evidence type="ECO:0000256" key="1">
    <source>
        <dbReference type="SAM" id="MobiDB-lite"/>
    </source>
</evidence>
<keyword evidence="2" id="KW-0812">Transmembrane</keyword>
<evidence type="ECO:0000313" key="5">
    <source>
        <dbReference type="Proteomes" id="UP000279859"/>
    </source>
</evidence>
<feature type="compositionally biased region" description="Low complexity" evidence="1">
    <location>
        <begin position="495"/>
        <end position="511"/>
    </location>
</feature>
<dbReference type="PANTHER" id="PTHR48148:SF2">
    <property type="entry name" value="PA14 DOMAIN-CONTAINING PROTEIN"/>
    <property type="match status" value="1"/>
</dbReference>
<evidence type="ECO:0000256" key="3">
    <source>
        <dbReference type="SAM" id="SignalP"/>
    </source>
</evidence>
<dbReference type="RefSeq" id="WP_123046267.1">
    <property type="nucleotide sequence ID" value="NZ_RDSR01000018.1"/>
</dbReference>
<evidence type="ECO:0000256" key="2">
    <source>
        <dbReference type="SAM" id="Phobius"/>
    </source>
</evidence>
<name>A0A3M8L0Y1_9MICO</name>
<keyword evidence="2" id="KW-0472">Membrane</keyword>
<dbReference type="PANTHER" id="PTHR48148">
    <property type="entry name" value="KERATINOCYTE PROLINE-RICH PROTEIN"/>
    <property type="match status" value="1"/>
</dbReference>
<evidence type="ECO:0000313" key="4">
    <source>
        <dbReference type="EMBL" id="RNE59200.1"/>
    </source>
</evidence>